<dbReference type="Proteomes" id="UP001241092">
    <property type="component" value="Chromosome"/>
</dbReference>
<dbReference type="EMBL" id="AP027452">
    <property type="protein sequence ID" value="BDY31750.1"/>
    <property type="molecule type" value="Genomic_DNA"/>
</dbReference>
<dbReference type="SUPFAM" id="SSF52777">
    <property type="entry name" value="CoA-dependent acyltransferases"/>
    <property type="match status" value="1"/>
</dbReference>
<organism evidence="1 2">
    <name type="scientific">Mycolicibacterium mageritense</name>
    <name type="common">Mycobacterium mageritense</name>
    <dbReference type="NCBI Taxonomy" id="53462"/>
    <lineage>
        <taxon>Bacteria</taxon>
        <taxon>Bacillati</taxon>
        <taxon>Actinomycetota</taxon>
        <taxon>Actinomycetes</taxon>
        <taxon>Mycobacteriales</taxon>
        <taxon>Mycobacteriaceae</taxon>
        <taxon>Mycolicibacterium</taxon>
    </lineage>
</organism>
<dbReference type="AlphaFoldDB" id="A0AAI8XR69"/>
<protein>
    <submittedName>
        <fullName evidence="1">Uncharacterized protein</fullName>
    </submittedName>
</protein>
<evidence type="ECO:0000313" key="1">
    <source>
        <dbReference type="EMBL" id="BDY31750.1"/>
    </source>
</evidence>
<accession>A0AAI8XR69</accession>
<gene>
    <name evidence="1" type="ORF">hbim_05706</name>
</gene>
<reference evidence="1" key="1">
    <citation type="submission" date="2023-03" db="EMBL/GenBank/DDBJ databases">
        <title>Draft genome sequence of a Mycolicibacterium mageritense strain H4_3_1 isolated from a hybrid biological-inorganic system reactor.</title>
        <authorList>
            <person name="Feng X."/>
            <person name="Kazama D."/>
            <person name="Sato K."/>
            <person name="Kobayashi H."/>
        </authorList>
    </citation>
    <scope>NUCLEOTIDE SEQUENCE</scope>
    <source>
        <strain evidence="1">H4_3_1</strain>
    </source>
</reference>
<dbReference type="Gene3D" id="3.30.559.30">
    <property type="entry name" value="Nonribosomal peptide synthetase, condensation domain"/>
    <property type="match status" value="1"/>
</dbReference>
<name>A0AAI8XR69_MYCME</name>
<evidence type="ECO:0000313" key="2">
    <source>
        <dbReference type="Proteomes" id="UP001241092"/>
    </source>
</evidence>
<proteinExistence type="predicted"/>
<sequence>MAAPLLAESPGTISDRSFAGNDWLVDYVVTDPPRPTDMATLLFELDGVIEADLAGAQVALGGTDQDFLLAALGRTIARTIGDGVLAVEVADGTGQYRVANLPCDSRRDVPGDELLAGAQRALADAGRAPGGADVRFAVGADGTAGQPDAGHRLTLQVHRACYAVHLDWRYDTRSFDRNTIRELAEQFAFALIEVTSG</sequence>
<dbReference type="RefSeq" id="WP_131524855.1">
    <property type="nucleotide sequence ID" value="NZ_AP022567.1"/>
</dbReference>